<sequence>MKKQEEDVKNIIKSELNSNLEFDGETLEKILELGIKALGKNSSYSSLLKQKQLTKQTLYKINDKNELSSEAQNWSVYSVKKLRIET</sequence>
<dbReference type="RefSeq" id="WP_167749897.1">
    <property type="nucleotide sequence ID" value="NZ_CP039734.2"/>
</dbReference>
<organism evidence="1 2">
    <name type="scientific">Sulfurospirillum diekertiae</name>
    <dbReference type="NCBI Taxonomy" id="1854492"/>
    <lineage>
        <taxon>Bacteria</taxon>
        <taxon>Pseudomonadati</taxon>
        <taxon>Campylobacterota</taxon>
        <taxon>Epsilonproteobacteria</taxon>
        <taxon>Campylobacterales</taxon>
        <taxon>Sulfurospirillaceae</taxon>
        <taxon>Sulfurospirillum</taxon>
    </lineage>
</organism>
<proteinExistence type="predicted"/>
<dbReference type="Proteomes" id="UP000502831">
    <property type="component" value="Chromosome"/>
</dbReference>
<accession>A0A6G9VR87</accession>
<dbReference type="AlphaFoldDB" id="A0A6G9VR87"/>
<reference evidence="1 2" key="1">
    <citation type="journal article" date="2017" name="Environ. Sci. Technol.">
        <title>Organohalide Respiration with Chlorinated Ethenes under Low pH Conditions.</title>
        <authorList>
            <person name="Yang Y."/>
            <person name="Capiro N.L."/>
            <person name="Marcet T.F."/>
            <person name="Yan J."/>
            <person name="Pennell K.D."/>
            <person name="Loffler F.E."/>
        </authorList>
    </citation>
    <scope>NUCLEOTIDE SEQUENCE [LARGE SCALE GENOMIC DNA]</scope>
    <source>
        <strain evidence="1 2">ACSDCE</strain>
    </source>
</reference>
<evidence type="ECO:0000313" key="2">
    <source>
        <dbReference type="Proteomes" id="UP000502831"/>
    </source>
</evidence>
<gene>
    <name evidence="1" type="ORF">FA584_07440</name>
</gene>
<protein>
    <submittedName>
        <fullName evidence="1">Uncharacterized protein</fullName>
    </submittedName>
</protein>
<evidence type="ECO:0000313" key="1">
    <source>
        <dbReference type="EMBL" id="QIR76047.1"/>
    </source>
</evidence>
<name>A0A6G9VR87_9BACT</name>
<dbReference type="EMBL" id="CP039734">
    <property type="protein sequence ID" value="QIR76047.1"/>
    <property type="molecule type" value="Genomic_DNA"/>
</dbReference>